<dbReference type="Proteomes" id="UP000761534">
    <property type="component" value="Unassembled WGS sequence"/>
</dbReference>
<dbReference type="EMBL" id="SWFS01000539">
    <property type="protein sequence ID" value="KAA8898674.1"/>
    <property type="molecule type" value="Genomic_DNA"/>
</dbReference>
<feature type="compositionally biased region" description="Basic and acidic residues" evidence="2">
    <location>
        <begin position="268"/>
        <end position="287"/>
    </location>
</feature>
<evidence type="ECO:0000256" key="2">
    <source>
        <dbReference type="SAM" id="MobiDB-lite"/>
    </source>
</evidence>
<dbReference type="PANTHER" id="PTHR42067:SF1">
    <property type="entry name" value="MITOTIC APPARATUS PROTEIN P62"/>
    <property type="match status" value="1"/>
</dbReference>
<sequence>MSGVGWVFSIECKELGRVYFQSEKKDGHDATNLNVEVVGREGVDHEGGPFVVQLKQKWVASFMKKQGNGEKDVERWIQAVRFVFLGELGDGEEHGWLDDVVVDAEYSEEDEDMNLAIKQRFTTESTEVFTILGELRLSRKRSHKIAIQDLLANSCTLLGQTNRSYRETDQRYRALDRRMNEFLEKKQQSDDEMMRRFLLLLNAKKQKINELEGVASMRYELANDEDPDQHSNNADEEDEQEKNNNNDPSSPESENDSDNNANPTANEPPKDEPAPTNLKDEPSDTKMHNTNPAAYDSEAETTDDEE</sequence>
<dbReference type="Gene3D" id="1.20.5.370">
    <property type="match status" value="1"/>
</dbReference>
<comment type="caution">
    <text evidence="3">The sequence shown here is derived from an EMBL/GenBank/DDBJ whole genome shotgun (WGS) entry which is preliminary data.</text>
</comment>
<keyword evidence="4" id="KW-1185">Reference proteome</keyword>
<feature type="coiled-coil region" evidence="1">
    <location>
        <begin position="165"/>
        <end position="192"/>
    </location>
</feature>
<name>A0A642UGS8_9ASCO</name>
<protein>
    <submittedName>
        <fullName evidence="3">Uncharacterized protein</fullName>
    </submittedName>
</protein>
<dbReference type="PANTHER" id="PTHR42067">
    <property type="entry name" value="YALI0C15378P"/>
    <property type="match status" value="1"/>
</dbReference>
<dbReference type="SUPFAM" id="SSF58022">
    <property type="entry name" value="XRCC4, C-terminal oligomerization domain"/>
    <property type="match status" value="1"/>
</dbReference>
<dbReference type="OrthoDB" id="8064436at2759"/>
<proteinExistence type="predicted"/>
<dbReference type="AlphaFoldDB" id="A0A642UGS8"/>
<feature type="compositionally biased region" description="Low complexity" evidence="2">
    <location>
        <begin position="243"/>
        <end position="263"/>
    </location>
</feature>
<accession>A0A642UGS8</accession>
<evidence type="ECO:0000313" key="4">
    <source>
        <dbReference type="Proteomes" id="UP000761534"/>
    </source>
</evidence>
<reference evidence="3" key="1">
    <citation type="journal article" date="2019" name="G3 (Bethesda)">
        <title>Genome Assemblies of Two Rare Opportunistic Yeast Pathogens: Diutina rugosa (syn. Candida rugosa) and Trichomonascus ciferrii (syn. Candida ciferrii).</title>
        <authorList>
            <person name="Mixao V."/>
            <person name="Saus E."/>
            <person name="Hansen A.P."/>
            <person name="Lass-Florl C."/>
            <person name="Gabaldon T."/>
        </authorList>
    </citation>
    <scope>NUCLEOTIDE SEQUENCE</scope>
    <source>
        <strain evidence="3">CBS 4856</strain>
    </source>
</reference>
<dbReference type="VEuPathDB" id="FungiDB:TRICI_006491"/>
<keyword evidence="1" id="KW-0175">Coiled coil</keyword>
<dbReference type="InterPro" id="IPR014751">
    <property type="entry name" value="XRCC4-like_C"/>
</dbReference>
<feature type="region of interest" description="Disordered" evidence="2">
    <location>
        <begin position="224"/>
        <end position="306"/>
    </location>
</feature>
<evidence type="ECO:0000313" key="3">
    <source>
        <dbReference type="EMBL" id="KAA8898674.1"/>
    </source>
</evidence>
<evidence type="ECO:0000256" key="1">
    <source>
        <dbReference type="SAM" id="Coils"/>
    </source>
</evidence>
<gene>
    <name evidence="3" type="ORF">TRICI_006491</name>
</gene>
<feature type="compositionally biased region" description="Acidic residues" evidence="2">
    <location>
        <begin position="297"/>
        <end position="306"/>
    </location>
</feature>
<organism evidence="3 4">
    <name type="scientific">Trichomonascus ciferrii</name>
    <dbReference type="NCBI Taxonomy" id="44093"/>
    <lineage>
        <taxon>Eukaryota</taxon>
        <taxon>Fungi</taxon>
        <taxon>Dikarya</taxon>
        <taxon>Ascomycota</taxon>
        <taxon>Saccharomycotina</taxon>
        <taxon>Dipodascomycetes</taxon>
        <taxon>Dipodascales</taxon>
        <taxon>Trichomonascaceae</taxon>
        <taxon>Trichomonascus</taxon>
        <taxon>Trichomonascus ciferrii complex</taxon>
    </lineage>
</organism>